<dbReference type="Gene3D" id="1.20.120.810">
    <property type="entry name" value="Vinculin, Vh2 four-helix bundle"/>
    <property type="match status" value="1"/>
</dbReference>
<protein>
    <recommendedName>
        <fullName evidence="3">Vinculin</fullName>
    </recommendedName>
</protein>
<organism evidence="7 8">
    <name type="scientific">Parnassius mnemosyne</name>
    <name type="common">clouded apollo</name>
    <dbReference type="NCBI Taxonomy" id="213953"/>
    <lineage>
        <taxon>Eukaryota</taxon>
        <taxon>Metazoa</taxon>
        <taxon>Ecdysozoa</taxon>
        <taxon>Arthropoda</taxon>
        <taxon>Hexapoda</taxon>
        <taxon>Insecta</taxon>
        <taxon>Pterygota</taxon>
        <taxon>Neoptera</taxon>
        <taxon>Endopterygota</taxon>
        <taxon>Lepidoptera</taxon>
        <taxon>Glossata</taxon>
        <taxon>Ditrysia</taxon>
        <taxon>Papilionoidea</taxon>
        <taxon>Papilionidae</taxon>
        <taxon>Parnassiinae</taxon>
        <taxon>Parnassini</taxon>
        <taxon>Parnassius</taxon>
        <taxon>Driopa</taxon>
    </lineage>
</organism>
<evidence type="ECO:0000256" key="3">
    <source>
        <dbReference type="ARBA" id="ARBA00014125"/>
    </source>
</evidence>
<accession>A0AAV1LMA3</accession>
<evidence type="ECO:0000256" key="4">
    <source>
        <dbReference type="ARBA" id="ARBA00022490"/>
    </source>
</evidence>
<dbReference type="EMBL" id="CAVLGL010000092">
    <property type="protein sequence ID" value="CAK1595339.1"/>
    <property type="molecule type" value="Genomic_DNA"/>
</dbReference>
<dbReference type="GO" id="GO:0051015">
    <property type="term" value="F:actin filament binding"/>
    <property type="evidence" value="ECO:0007669"/>
    <property type="project" value="InterPro"/>
</dbReference>
<dbReference type="Proteomes" id="UP001314205">
    <property type="component" value="Unassembled WGS sequence"/>
</dbReference>
<keyword evidence="6" id="KW-0175">Coiled coil</keyword>
<comment type="caution">
    <text evidence="7">The sequence shown here is derived from an EMBL/GenBank/DDBJ whole genome shotgun (WGS) entry which is preliminary data.</text>
</comment>
<reference evidence="7 8" key="1">
    <citation type="submission" date="2023-11" db="EMBL/GenBank/DDBJ databases">
        <authorList>
            <person name="Hedman E."/>
            <person name="Englund M."/>
            <person name="Stromberg M."/>
            <person name="Nyberg Akerstrom W."/>
            <person name="Nylinder S."/>
            <person name="Jareborg N."/>
            <person name="Kallberg Y."/>
            <person name="Kronander E."/>
        </authorList>
    </citation>
    <scope>NUCLEOTIDE SEQUENCE [LARGE SCALE GENOMIC DNA]</scope>
</reference>
<dbReference type="PANTHER" id="PTHR46180">
    <property type="entry name" value="VINCULIN"/>
    <property type="match status" value="1"/>
</dbReference>
<dbReference type="Gene3D" id="1.20.120.230">
    <property type="entry name" value="Alpha-catenin/vinculin-like"/>
    <property type="match status" value="4"/>
</dbReference>
<gene>
    <name evidence="7" type="ORF">PARMNEM_LOCUS14836</name>
</gene>
<dbReference type="SUPFAM" id="SSF109885">
    <property type="entry name" value="I/LWEQ domain"/>
    <property type="match status" value="1"/>
</dbReference>
<comment type="subcellular location">
    <subcellularLocation>
        <location evidence="1">Cytoplasm</location>
    </subcellularLocation>
</comment>
<feature type="coiled-coil region" evidence="6">
    <location>
        <begin position="1268"/>
        <end position="1306"/>
    </location>
</feature>
<dbReference type="GO" id="GO:0005737">
    <property type="term" value="C:cytoplasm"/>
    <property type="evidence" value="ECO:0007669"/>
    <property type="project" value="UniProtKB-SubCell"/>
</dbReference>
<name>A0AAV1LMA3_9NEOP</name>
<dbReference type="InterPro" id="IPR036723">
    <property type="entry name" value="Alpha-catenin/vinculin-like_sf"/>
</dbReference>
<keyword evidence="8" id="KW-1185">Reference proteome</keyword>
<dbReference type="GO" id="GO:0007155">
    <property type="term" value="P:cell adhesion"/>
    <property type="evidence" value="ECO:0007669"/>
    <property type="project" value="InterPro"/>
</dbReference>
<dbReference type="Gene3D" id="1.20.1420.10">
    <property type="entry name" value="Talin, central domain"/>
    <property type="match status" value="2"/>
</dbReference>
<evidence type="ECO:0000256" key="5">
    <source>
        <dbReference type="ARBA" id="ARBA00023203"/>
    </source>
</evidence>
<dbReference type="InterPro" id="IPR035964">
    <property type="entry name" value="I/LWEQ_dom_sf"/>
</dbReference>
<feature type="coiled-coil region" evidence="6">
    <location>
        <begin position="286"/>
        <end position="317"/>
    </location>
</feature>
<evidence type="ECO:0000256" key="6">
    <source>
        <dbReference type="SAM" id="Coils"/>
    </source>
</evidence>
<evidence type="ECO:0000313" key="8">
    <source>
        <dbReference type="Proteomes" id="UP001314205"/>
    </source>
</evidence>
<keyword evidence="4" id="KW-0963">Cytoplasm</keyword>
<proteinExistence type="inferred from homology"/>
<dbReference type="Pfam" id="PF01044">
    <property type="entry name" value="Vinculin"/>
    <property type="match status" value="2"/>
</dbReference>
<dbReference type="GO" id="GO:0071944">
    <property type="term" value="C:cell periphery"/>
    <property type="evidence" value="ECO:0007669"/>
    <property type="project" value="UniProtKB-ARBA"/>
</dbReference>
<dbReference type="InterPro" id="IPR006077">
    <property type="entry name" value="Vinculin/catenin"/>
</dbReference>
<sequence>MINTRSLFLRSDSYFFSGVQDETYASDEKTEQWLKYLKTMSDVKCTLEKASRELDKPVTDTEQAVKSSQLQCNMDPCLAQLNAATASLIRATVDQVNPNYNEADKATRKIGELIPDIIHNSNALSVSKDDVTRQNMATALKALCEATTEICLETEFGRIKNAYDPISKFAEASSKLCYVFNPRADMKRENLIVELSKSACDKASVLLSQVYQLAESTGGEEGAELDRNGAKVVDAAQSLLTTAEITASTIEDPHCQATLMSSADDVTSLLRQLADTWSTLLQDPKRKSLKDQLNSERSELESAIEELRTACKDASDVTLKPTKPVKPPPPKRTSLIYVDQKNLQEEKLKLAKSVDEAIKSIAHTENQIREMYNKKSVDTSVEAAQTASQQLERKLVLASVAASHLVFCNDPEKMNYKVADESVKSLSELFQTIVKDARELSNSHNLRAKSILDDTLGLCEATRALCGAAKDDRQKLNEIAVDFANKSAKLLYTIGTGVDPEQEKEVIARARVIGDCASRLTSCGAAGAQLAEDARAQALCVAASNCANAASNLLYITKLVAPSIQYPESQNILLTAADQLSGQVKQFLSSSTPLSSQQEEFNFVKDLEMEGENLERLLSDLKQDVKNENMVKRRKEEILMIEDSPMRQLASEILETYKTYVESSDLPMEERRNHAHDADKLSAAIKELDVANAHCRNSPQDASTLRRLENATQNLQQTLLQCHRGHGKEQSNIVDLMDYVQDVLSNIEMLSKTANETNGEHCKKQLQDIKDECDKMRKHATKLTNPTEPRGEGNLTDDLLLIDDFAQDCGKAVSRVYSYAKTVPDVQSRRQLEIKTHRLTDSVNILRFAVKSALATADSASLDECLHDLTELESRIDNMLQPTKILHTPQFTKEGSSAFAALCCAAASPHSSATTLTPALTTYVTEMRMRTNLNDPQEKHKLEAHLKKLLCLLKTLMMTTSRHTATWQEQDDGEVMTITDQVIQELENYEDVGSDREKQGYNIIDKVDVRRLLLPPTNKHLKGDKNELSKKLHQTSAKLNSLMGTITSSIQTPNTLSKSLHATAGAAIELATLARGLRNPENRLQSNQIEESARDMCFATFNLLKAAEKVSCEPDRPNSRWRLFDACRSLNDSINKLIRATDYRREGDELIRSLQLQQSFLQNLQPTCALNYEECVEALQNQSDVIYKLKSDQEMSHEEGIANLQYISSTVCNTSEYAAQCAYLISICDKYKIMAKDGLLDVTGLQKLIRSIQESCVRIICLGNISQAKDFESELNEKGRQLQDSINESKGKIEDVTVEKEMLEINTRINTDLEEFNKSVHEPNTDMITINTIMLKILDSLAALSVIINHPSIVPNVKELTMDSRSACHDVNNNSRELLNKTISLVKETNHSAAGIKSWATFDASRTSVLQAFDALMNSIRENGRRAGLLQSSQTEEEESEEQKKSYIAMQVDLAKNWLQSPTTNEKAKSTGIEGVNNVIKIANEMTEDLKGLEKDEMRQVIDEVEKLANECSLKYNKEKASLLLERLMELRKMLERVVVTRVVEDFLEDGTPLGDLDLLVDVEKDEAKRKYLLEQKIADLLAQMKRITRTARLVAGTGSAHVQSELTQHTQQVELLAPSLVKATQERINSPQHQEIIDNYKAVMAQYAESMSKVRILCDRSLDPVDFVQAAGETMQRMREEYSEQDDPLKSAHASNIITRLGQRVVDVGLGSRRAQQEPELRRALQRAQLRLQHAAPPTATLAAPLARTPQWTDLTAEILRTTGEVESALSGENIFQKQLDPNQPIFAAALDLHAAVREWSARDNEIVAVAKRMAVLMARLSDYMNHDKKREVIASSKAIVKASSEVAALARKLALECTDVRIRNNLLQICDRIPTISGQLKMLTTIKGSFLGRLGNQEDKEALNMLVDNAQNLMQSVQEVVSAAASASVKIMSQRARPRIRWVRKNYYA</sequence>
<evidence type="ECO:0000313" key="7">
    <source>
        <dbReference type="EMBL" id="CAK1595339.1"/>
    </source>
</evidence>
<keyword evidence="5" id="KW-0009">Actin-binding</keyword>
<feature type="coiled-coil region" evidence="6">
    <location>
        <begin position="1476"/>
        <end position="1538"/>
    </location>
</feature>
<evidence type="ECO:0000256" key="2">
    <source>
        <dbReference type="ARBA" id="ARBA00008376"/>
    </source>
</evidence>
<evidence type="ECO:0000256" key="1">
    <source>
        <dbReference type="ARBA" id="ARBA00004496"/>
    </source>
</evidence>
<comment type="similarity">
    <text evidence="2">Belongs to the vinculin/alpha-catenin family.</text>
</comment>
<dbReference type="InterPro" id="IPR017997">
    <property type="entry name" value="Vinculin"/>
</dbReference>
<dbReference type="SUPFAM" id="SSF47220">
    <property type="entry name" value="alpha-catenin/vinculin-like"/>
    <property type="match status" value="3"/>
</dbReference>